<comment type="caution">
    <text evidence="3">The sequence shown here is derived from an EMBL/GenBank/DDBJ whole genome shotgun (WGS) entry which is preliminary data.</text>
</comment>
<keyword evidence="2" id="KW-0812">Transmembrane</keyword>
<feature type="transmembrane region" description="Helical" evidence="2">
    <location>
        <begin position="42"/>
        <end position="63"/>
    </location>
</feature>
<keyword evidence="2" id="KW-0472">Membrane</keyword>
<dbReference type="AlphaFoldDB" id="A0AAW5SRW2"/>
<gene>
    <name evidence="3" type="ORF">H7I77_25345</name>
</gene>
<feature type="region of interest" description="Disordered" evidence="1">
    <location>
        <begin position="66"/>
        <end position="86"/>
    </location>
</feature>
<evidence type="ECO:0008006" key="5">
    <source>
        <dbReference type="Google" id="ProtNLM"/>
    </source>
</evidence>
<sequence>MTTMQVADTLDDMTTTRPPTTAPPQWAPSYGPPARQGAGGRLATLLVGLVALAALVVGIIGLAKSPSPTPASSPAASSPPASTSPAFTADEVATAQNSLCTTWSAASRAVKEETNRTDNPALARVALTNSAAMIDSAAQNPALTPQNREAAAAVSGAYRNLTAVSSIAPPGTPEFQEAVDGANQAARQMQAVCP</sequence>
<dbReference type="EMBL" id="JACKTI010000069">
    <property type="protein sequence ID" value="MCV7026636.1"/>
    <property type="molecule type" value="Genomic_DNA"/>
</dbReference>
<protein>
    <recommendedName>
        <fullName evidence="5">Alanine and proline rich membrane protein</fullName>
    </recommendedName>
</protein>
<name>A0AAW5SRW2_MYCNV</name>
<reference evidence="3" key="2">
    <citation type="journal article" date="2022" name="BMC Genomics">
        <title>Comparative genome analysis of mycobacteria focusing on tRNA and non-coding RNA.</title>
        <authorList>
            <person name="Behra P.R.K."/>
            <person name="Pettersson B.M.F."/>
            <person name="Ramesh M."/>
            <person name="Das S."/>
            <person name="Dasgupta S."/>
            <person name="Kirsebom L.A."/>
        </authorList>
    </citation>
    <scope>NUCLEOTIDE SEQUENCE</scope>
    <source>
        <strain evidence="3">DSM 44203</strain>
    </source>
</reference>
<evidence type="ECO:0000313" key="3">
    <source>
        <dbReference type="EMBL" id="MCV7026636.1"/>
    </source>
</evidence>
<dbReference type="Proteomes" id="UP001207528">
    <property type="component" value="Unassembled WGS sequence"/>
</dbReference>
<evidence type="ECO:0000256" key="2">
    <source>
        <dbReference type="SAM" id="Phobius"/>
    </source>
</evidence>
<evidence type="ECO:0000256" key="1">
    <source>
        <dbReference type="SAM" id="MobiDB-lite"/>
    </source>
</evidence>
<reference evidence="3" key="1">
    <citation type="submission" date="2020-07" db="EMBL/GenBank/DDBJ databases">
        <authorList>
            <person name="Pettersson B.M.F."/>
            <person name="Behra P.R.K."/>
            <person name="Ramesh M."/>
            <person name="Das S."/>
            <person name="Dasgupta S."/>
            <person name="Kirsebom L.A."/>
        </authorList>
    </citation>
    <scope>NUCLEOTIDE SEQUENCE</scope>
    <source>
        <strain evidence="3">DSM 44203</strain>
    </source>
</reference>
<feature type="region of interest" description="Disordered" evidence="1">
    <location>
        <begin position="1"/>
        <end position="35"/>
    </location>
</feature>
<evidence type="ECO:0000313" key="4">
    <source>
        <dbReference type="Proteomes" id="UP001207528"/>
    </source>
</evidence>
<keyword evidence="2" id="KW-1133">Transmembrane helix</keyword>
<dbReference type="RefSeq" id="WP_131808499.1">
    <property type="nucleotide sequence ID" value="NZ_BCTA01000012.1"/>
</dbReference>
<proteinExistence type="predicted"/>
<accession>A0AAW5SRW2</accession>
<organism evidence="3 4">
    <name type="scientific">Mycolicibacterium novocastrense</name>
    <name type="common">Mycobacterium novocastrense</name>
    <dbReference type="NCBI Taxonomy" id="59813"/>
    <lineage>
        <taxon>Bacteria</taxon>
        <taxon>Bacillati</taxon>
        <taxon>Actinomycetota</taxon>
        <taxon>Actinomycetes</taxon>
        <taxon>Mycobacteriales</taxon>
        <taxon>Mycobacteriaceae</taxon>
        <taxon>Mycolicibacterium</taxon>
    </lineage>
</organism>